<sequence length="82" mass="9336">MDILGSPFFGVYFGNEEIVDEYIKRILYQLTLSIEEHIRPGHWIIVGHPQLPPPSATSPSTKVFGTIFLVVISFLMCFVLLR</sequence>
<keyword evidence="3" id="KW-1185">Reference proteome</keyword>
<reference evidence="2 3" key="1">
    <citation type="journal article" date="2016" name="Sci. Rep.">
        <title>The Dendrobium catenatum Lindl. genome sequence provides insights into polysaccharide synthase, floral development and adaptive evolution.</title>
        <authorList>
            <person name="Zhang G.Q."/>
            <person name="Xu Q."/>
            <person name="Bian C."/>
            <person name="Tsai W.C."/>
            <person name="Yeh C.M."/>
            <person name="Liu K.W."/>
            <person name="Yoshida K."/>
            <person name="Zhang L.S."/>
            <person name="Chang S.B."/>
            <person name="Chen F."/>
            <person name="Shi Y."/>
            <person name="Su Y.Y."/>
            <person name="Zhang Y.Q."/>
            <person name="Chen L.J."/>
            <person name="Yin Y."/>
            <person name="Lin M."/>
            <person name="Huang H."/>
            <person name="Deng H."/>
            <person name="Wang Z.W."/>
            <person name="Zhu S.L."/>
            <person name="Zhao X."/>
            <person name="Deng C."/>
            <person name="Niu S.C."/>
            <person name="Huang J."/>
            <person name="Wang M."/>
            <person name="Liu G.H."/>
            <person name="Yang H.J."/>
            <person name="Xiao X.J."/>
            <person name="Hsiao Y.Y."/>
            <person name="Wu W.L."/>
            <person name="Chen Y.Y."/>
            <person name="Mitsuda N."/>
            <person name="Ohme-Takagi M."/>
            <person name="Luo Y.B."/>
            <person name="Van de Peer Y."/>
            <person name="Liu Z.J."/>
        </authorList>
    </citation>
    <scope>NUCLEOTIDE SEQUENCE [LARGE SCALE GENOMIC DNA]</scope>
    <source>
        <tissue evidence="2">The whole plant</tissue>
    </source>
</reference>
<proteinExistence type="predicted"/>
<feature type="transmembrane region" description="Helical" evidence="1">
    <location>
        <begin position="63"/>
        <end position="81"/>
    </location>
</feature>
<dbReference type="Proteomes" id="UP000233837">
    <property type="component" value="Unassembled WGS sequence"/>
</dbReference>
<keyword evidence="1" id="KW-0812">Transmembrane</keyword>
<organism evidence="2 3">
    <name type="scientific">Dendrobium catenatum</name>
    <dbReference type="NCBI Taxonomy" id="906689"/>
    <lineage>
        <taxon>Eukaryota</taxon>
        <taxon>Viridiplantae</taxon>
        <taxon>Streptophyta</taxon>
        <taxon>Embryophyta</taxon>
        <taxon>Tracheophyta</taxon>
        <taxon>Spermatophyta</taxon>
        <taxon>Magnoliopsida</taxon>
        <taxon>Liliopsida</taxon>
        <taxon>Asparagales</taxon>
        <taxon>Orchidaceae</taxon>
        <taxon>Epidendroideae</taxon>
        <taxon>Malaxideae</taxon>
        <taxon>Dendrobiinae</taxon>
        <taxon>Dendrobium</taxon>
    </lineage>
</organism>
<dbReference type="EMBL" id="KZ502651">
    <property type="protein sequence ID" value="PKU75037.1"/>
    <property type="molecule type" value="Genomic_DNA"/>
</dbReference>
<accession>A0A2I0WH97</accession>
<name>A0A2I0WH97_9ASPA</name>
<protein>
    <submittedName>
        <fullName evidence="2">Uncharacterized protein</fullName>
    </submittedName>
</protein>
<keyword evidence="1" id="KW-0472">Membrane</keyword>
<gene>
    <name evidence="2" type="ORF">MA16_Dca019965</name>
</gene>
<dbReference type="AlphaFoldDB" id="A0A2I0WH97"/>
<reference evidence="2 3" key="2">
    <citation type="journal article" date="2017" name="Nature">
        <title>The Apostasia genome and the evolution of orchids.</title>
        <authorList>
            <person name="Zhang G.Q."/>
            <person name="Liu K.W."/>
            <person name="Li Z."/>
            <person name="Lohaus R."/>
            <person name="Hsiao Y.Y."/>
            <person name="Niu S.C."/>
            <person name="Wang J.Y."/>
            <person name="Lin Y.C."/>
            <person name="Xu Q."/>
            <person name="Chen L.J."/>
            <person name="Yoshida K."/>
            <person name="Fujiwara S."/>
            <person name="Wang Z.W."/>
            <person name="Zhang Y.Q."/>
            <person name="Mitsuda N."/>
            <person name="Wang M."/>
            <person name="Liu G.H."/>
            <person name="Pecoraro L."/>
            <person name="Huang H.X."/>
            <person name="Xiao X.J."/>
            <person name="Lin M."/>
            <person name="Wu X.Y."/>
            <person name="Wu W.L."/>
            <person name="Chen Y.Y."/>
            <person name="Chang S.B."/>
            <person name="Sakamoto S."/>
            <person name="Ohme-Takagi M."/>
            <person name="Yagi M."/>
            <person name="Zeng S.J."/>
            <person name="Shen C.Y."/>
            <person name="Yeh C.M."/>
            <person name="Luo Y.B."/>
            <person name="Tsai W.C."/>
            <person name="Van de Peer Y."/>
            <person name="Liu Z.J."/>
        </authorList>
    </citation>
    <scope>NUCLEOTIDE SEQUENCE [LARGE SCALE GENOMIC DNA]</scope>
    <source>
        <tissue evidence="2">The whole plant</tissue>
    </source>
</reference>
<evidence type="ECO:0000313" key="2">
    <source>
        <dbReference type="EMBL" id="PKU75037.1"/>
    </source>
</evidence>
<evidence type="ECO:0000313" key="3">
    <source>
        <dbReference type="Proteomes" id="UP000233837"/>
    </source>
</evidence>
<evidence type="ECO:0000256" key="1">
    <source>
        <dbReference type="SAM" id="Phobius"/>
    </source>
</evidence>
<keyword evidence="1" id="KW-1133">Transmembrane helix</keyword>